<organism evidence="7 8">
    <name type="scientific">Enterococcus mundtii</name>
    <dbReference type="NCBI Taxonomy" id="53346"/>
    <lineage>
        <taxon>Bacteria</taxon>
        <taxon>Bacillati</taxon>
        <taxon>Bacillota</taxon>
        <taxon>Bacilli</taxon>
        <taxon>Lactobacillales</taxon>
        <taxon>Enterococcaceae</taxon>
        <taxon>Enterococcus</taxon>
    </lineage>
</organism>
<dbReference type="InterPro" id="IPR016667">
    <property type="entry name" value="Caps_polysacc_synth_CpsB/CapC"/>
</dbReference>
<evidence type="ECO:0000313" key="6">
    <source>
        <dbReference type="EMBL" id="GEL81533.1"/>
    </source>
</evidence>
<evidence type="ECO:0000256" key="5">
    <source>
        <dbReference type="PIRNR" id="PIRNR016557"/>
    </source>
</evidence>
<dbReference type="GO" id="GO:0030145">
    <property type="term" value="F:manganese ion binding"/>
    <property type="evidence" value="ECO:0007669"/>
    <property type="project" value="UniProtKB-UniRule"/>
</dbReference>
<protein>
    <recommendedName>
        <fullName evidence="5">Tyrosine-protein phosphatase</fullName>
        <ecNumber evidence="5">3.1.3.48</ecNumber>
    </recommendedName>
</protein>
<dbReference type="Gene3D" id="3.20.20.140">
    <property type="entry name" value="Metal-dependent hydrolases"/>
    <property type="match status" value="1"/>
</dbReference>
<dbReference type="SUPFAM" id="SSF89550">
    <property type="entry name" value="PHP domain-like"/>
    <property type="match status" value="1"/>
</dbReference>
<comment type="catalytic activity">
    <reaction evidence="4 5">
        <text>O-phospho-L-tyrosyl-[protein] + H2O = L-tyrosyl-[protein] + phosphate</text>
        <dbReference type="Rhea" id="RHEA:10684"/>
        <dbReference type="Rhea" id="RHEA-COMP:10136"/>
        <dbReference type="Rhea" id="RHEA-COMP:20101"/>
        <dbReference type="ChEBI" id="CHEBI:15377"/>
        <dbReference type="ChEBI" id="CHEBI:43474"/>
        <dbReference type="ChEBI" id="CHEBI:46858"/>
        <dbReference type="ChEBI" id="CHEBI:61978"/>
        <dbReference type="EC" id="3.1.3.48"/>
    </reaction>
</comment>
<evidence type="ECO:0000313" key="8">
    <source>
        <dbReference type="Proteomes" id="UP000195024"/>
    </source>
</evidence>
<reference evidence="6 9" key="2">
    <citation type="submission" date="2019-07" db="EMBL/GenBank/DDBJ databases">
        <title>Whole genome shotgun sequence of Enterococcus mundtii NBRC 100490.</title>
        <authorList>
            <person name="Hosoyama A."/>
            <person name="Uohara A."/>
            <person name="Ohji S."/>
            <person name="Ichikawa N."/>
        </authorList>
    </citation>
    <scope>NUCLEOTIDE SEQUENCE [LARGE SCALE GENOMIC DNA]</scope>
    <source>
        <strain evidence="6 9">NBRC 100490</strain>
    </source>
</reference>
<keyword evidence="3 5" id="KW-0904">Protein phosphatase</keyword>
<reference evidence="7 8" key="1">
    <citation type="submission" date="2017-05" db="EMBL/GenBank/DDBJ databases">
        <title>The Genome Sequence of Enterococcus mundtii 6B1_DIV0119.</title>
        <authorList>
            <consortium name="The Broad Institute Genomics Platform"/>
            <consortium name="The Broad Institute Genomic Center for Infectious Diseases"/>
            <person name="Earl A."/>
            <person name="Manson A."/>
            <person name="Schwartman J."/>
            <person name="Gilmore M."/>
            <person name="Abouelleil A."/>
            <person name="Cao P."/>
            <person name="Chapman S."/>
            <person name="Cusick C."/>
            <person name="Shea T."/>
            <person name="Young S."/>
            <person name="Neafsey D."/>
            <person name="Nusbaum C."/>
            <person name="Birren B."/>
        </authorList>
    </citation>
    <scope>NUCLEOTIDE SEQUENCE [LARGE SCALE GENOMIC DNA]</scope>
    <source>
        <strain evidence="7 8">6B1_DIV0119</strain>
    </source>
</reference>
<comment type="similarity">
    <text evidence="1 5">Belongs to the metallo-dependent hydrolases superfamily. CpsB/CapC family.</text>
</comment>
<dbReference type="RefSeq" id="WP_071867866.1">
    <property type="nucleotide sequence ID" value="NZ_BJWA01000027.1"/>
</dbReference>
<dbReference type="GO" id="GO:0004725">
    <property type="term" value="F:protein tyrosine phosphatase activity"/>
    <property type="evidence" value="ECO:0007669"/>
    <property type="project" value="UniProtKB-UniRule"/>
</dbReference>
<dbReference type="PIRSF" id="PIRSF016557">
    <property type="entry name" value="Caps_synth_CpsB"/>
    <property type="match status" value="1"/>
</dbReference>
<dbReference type="GeneID" id="60999623"/>
<dbReference type="PANTHER" id="PTHR39181:SF1">
    <property type="entry name" value="TYROSINE-PROTEIN PHOSPHATASE YWQE"/>
    <property type="match status" value="1"/>
</dbReference>
<dbReference type="EMBL" id="NGMS01000001">
    <property type="protein sequence ID" value="OTP27629.1"/>
    <property type="molecule type" value="Genomic_DNA"/>
</dbReference>
<evidence type="ECO:0000256" key="2">
    <source>
        <dbReference type="ARBA" id="ARBA00022801"/>
    </source>
</evidence>
<dbReference type="InterPro" id="IPR016195">
    <property type="entry name" value="Pol/histidinol_Pase-like"/>
</dbReference>
<dbReference type="AlphaFoldDB" id="A0A1L8ULS7"/>
<dbReference type="EC" id="3.1.3.48" evidence="5"/>
<dbReference type="PANTHER" id="PTHR39181">
    <property type="entry name" value="TYROSINE-PROTEIN PHOSPHATASE YWQE"/>
    <property type="match status" value="1"/>
</dbReference>
<evidence type="ECO:0000256" key="3">
    <source>
        <dbReference type="ARBA" id="ARBA00022912"/>
    </source>
</evidence>
<comment type="caution">
    <text evidence="7">The sequence shown here is derived from an EMBL/GenBank/DDBJ whole genome shotgun (WGS) entry which is preliminary data.</text>
</comment>
<sequence length="246" mass="28197">MIDLHCHILPGIDDGPKTVKESIAMAEEAVRQGITHILCTPHHNQRFTNEKADVLLAVEDLQKELDRQSIPLTLFEGQEVRIKRNLIDEIKSDKILFADVTDRYLLAELPTNSIPEYTESLFYELRQMGIVPIIVHPERNRGFQESPNLLLPYLNMGCLAQLTAPSIAGVYGKQIKKLSEELVQHRLVQMIASDAHSRKDRDFYMEKAYSIVEKKFGPRVIEEMDQVTRDIINGEQVHAKDFRPIV</sequence>
<evidence type="ECO:0000313" key="9">
    <source>
        <dbReference type="Proteomes" id="UP000321175"/>
    </source>
</evidence>
<keyword evidence="2 5" id="KW-0378">Hydrolase</keyword>
<gene>
    <name evidence="6" type="primary">capC</name>
    <name evidence="7" type="ORF">A5802_001364</name>
    <name evidence="6" type="ORF">EMU01_26770</name>
</gene>
<dbReference type="Proteomes" id="UP000321175">
    <property type="component" value="Unassembled WGS sequence"/>
</dbReference>
<evidence type="ECO:0000256" key="4">
    <source>
        <dbReference type="ARBA" id="ARBA00051722"/>
    </source>
</evidence>
<proteinExistence type="inferred from homology"/>
<evidence type="ECO:0000256" key="1">
    <source>
        <dbReference type="ARBA" id="ARBA00005750"/>
    </source>
</evidence>
<evidence type="ECO:0000313" key="7">
    <source>
        <dbReference type="EMBL" id="OTP27629.1"/>
    </source>
</evidence>
<name>A0A1L8ULS7_ENTMU</name>
<keyword evidence="9" id="KW-1185">Reference proteome</keyword>
<dbReference type="Pfam" id="PF19567">
    <property type="entry name" value="CpsB_CapC"/>
    <property type="match status" value="1"/>
</dbReference>
<dbReference type="Proteomes" id="UP000195024">
    <property type="component" value="Unassembled WGS sequence"/>
</dbReference>
<dbReference type="EMBL" id="BJWA01000027">
    <property type="protein sequence ID" value="GEL81533.1"/>
    <property type="molecule type" value="Genomic_DNA"/>
</dbReference>
<accession>A0A1L8ULS7</accession>